<accession>A0ABS6UEG2</accession>
<evidence type="ECO:0000313" key="1">
    <source>
        <dbReference type="EMBL" id="MBW0130622.1"/>
    </source>
</evidence>
<organism evidence="1 2">
    <name type="scientific">Pseudonocardia oceani</name>
    <dbReference type="NCBI Taxonomy" id="2792013"/>
    <lineage>
        <taxon>Bacteria</taxon>
        <taxon>Bacillati</taxon>
        <taxon>Actinomycetota</taxon>
        <taxon>Actinomycetes</taxon>
        <taxon>Pseudonocardiales</taxon>
        <taxon>Pseudonocardiaceae</taxon>
        <taxon>Pseudonocardia</taxon>
    </lineage>
</organism>
<protein>
    <recommendedName>
        <fullName evidence="3">Diadenosine tetraphosphate (Ap4A) HIT family hydrolase</fullName>
    </recommendedName>
</protein>
<gene>
    <name evidence="1" type="ORF">I4I82_23535</name>
</gene>
<dbReference type="EMBL" id="JADQDF010000001">
    <property type="protein sequence ID" value="MBW0130622.1"/>
    <property type="molecule type" value="Genomic_DNA"/>
</dbReference>
<dbReference type="RefSeq" id="WP_218589026.1">
    <property type="nucleotide sequence ID" value="NZ_JADQDE010000001.1"/>
</dbReference>
<keyword evidence="2" id="KW-1185">Reference proteome</keyword>
<reference evidence="1 2" key="1">
    <citation type="submission" date="2020-11" db="EMBL/GenBank/DDBJ databases">
        <title>Pseudonocardia abyssalis sp. nov. and Pseudonocardia oceani sp. nov., description and phylogenomic analysis of two novel actinomycetes isolated from the deep Southern Ocean.</title>
        <authorList>
            <person name="Parra J."/>
        </authorList>
    </citation>
    <scope>NUCLEOTIDE SEQUENCE [LARGE SCALE GENOMIC DNA]</scope>
    <source>
        <strain evidence="2">KRD185</strain>
    </source>
</reference>
<evidence type="ECO:0000313" key="2">
    <source>
        <dbReference type="Proteomes" id="UP000694300"/>
    </source>
</evidence>
<proteinExistence type="predicted"/>
<comment type="caution">
    <text evidence="1">The sequence shown here is derived from an EMBL/GenBank/DDBJ whole genome shotgun (WGS) entry which is preliminary data.</text>
</comment>
<evidence type="ECO:0008006" key="3">
    <source>
        <dbReference type="Google" id="ProtNLM"/>
    </source>
</evidence>
<name>A0ABS6UEG2_9PSEU</name>
<sequence length="143" mass="14768">MSGGGSQACGLCPDGDAPPAELASPAVDVGGWAAGVLRGYEVPGWLAVFPRRHVESVDALTGAEAEELGGALRSVTAAVRAATSCEKVYAVTFGERLPHFHVLVMAVPADLPAELRGAALIGGKDRLRDPAAALEVAEHLRFR</sequence>
<dbReference type="Proteomes" id="UP000694300">
    <property type="component" value="Unassembled WGS sequence"/>
</dbReference>